<keyword evidence="2" id="KW-1185">Reference proteome</keyword>
<evidence type="ECO:0000313" key="1">
    <source>
        <dbReference type="EMBL" id="TGX82687.1"/>
    </source>
</evidence>
<protein>
    <submittedName>
        <fullName evidence="1">Uncharacterized protein</fullName>
    </submittedName>
</protein>
<dbReference type="EMBL" id="SRZC01000008">
    <property type="protein sequence ID" value="TGX82687.1"/>
    <property type="molecule type" value="Genomic_DNA"/>
</dbReference>
<dbReference type="Proteomes" id="UP000308886">
    <property type="component" value="Unassembled WGS sequence"/>
</dbReference>
<sequence length="497" mass="57726">MKQIFVFLILSFLIPANLIQAQVKREFRGAWIQCVNGQFIGMSTQEMQKTLAYQLDELQKDGCNAIFFQVRPECDALYESRIEPWSRFLTGRQGVAPSPYWDPLAWMIEQCHKRNMELHAWINPYRAKTKFTRELAGNHIAKTNPELVFQYDGLLLLNPAYRKNRDHICRVVLDIVTRYDVDGLHIDDYFYPYPAAGQQIPDADDFRRYSNGIADIRDWRRYNVDLFMEQLSKTIRNAKPWVKFGVSPFGIYRNKKSDPKNGSDTNGLQNYDDLYADVLKWVNNGWVDYCVPQIYWQIGHKAADYATLIRWWDKHCGNRPLFIGEDVERTVKFADPANPNAHQLDAKMRLHREMKHANGHVLWYAKAAVDNVGNYGTLLRTKYWKKPALMPEMKFISKNAPKKVKSLKSVWTSDGYMLFWTAPKSKDWSTEATKYVVYAFKKGSKIDTSSAANIVAVTSNTFVKLNYIHGKENYTFVVTPLNRIHNEGKAAKKKVKL</sequence>
<evidence type="ECO:0000313" key="2">
    <source>
        <dbReference type="Proteomes" id="UP000308886"/>
    </source>
</evidence>
<proteinExistence type="predicted"/>
<accession>A0AC61QR01</accession>
<comment type="caution">
    <text evidence="1">The sequence shown here is derived from an EMBL/GenBank/DDBJ whole genome shotgun (WGS) entry which is preliminary data.</text>
</comment>
<organism evidence="1 2">
    <name type="scientific">Palleniella muris</name>
    <dbReference type="NCBI Taxonomy" id="3038145"/>
    <lineage>
        <taxon>Bacteria</taxon>
        <taxon>Pseudomonadati</taxon>
        <taxon>Bacteroidota</taxon>
        <taxon>Bacteroidia</taxon>
        <taxon>Bacteroidales</taxon>
        <taxon>Prevotellaceae</taxon>
        <taxon>Palleniella</taxon>
    </lineage>
</organism>
<gene>
    <name evidence="1" type="ORF">E5358_06505</name>
</gene>
<name>A0AC61QR01_9BACT</name>
<reference evidence="1" key="1">
    <citation type="submission" date="2019-04" db="EMBL/GenBank/DDBJ databases">
        <title>Microbes associate with the intestines of laboratory mice.</title>
        <authorList>
            <person name="Navarre W."/>
            <person name="Wong E."/>
            <person name="Huang K."/>
            <person name="Tropini C."/>
            <person name="Ng K."/>
            <person name="Yu B."/>
        </authorList>
    </citation>
    <scope>NUCLEOTIDE SEQUENCE</scope>
    <source>
        <strain evidence="1">NM73_A23</strain>
    </source>
</reference>